<keyword evidence="4 6" id="KW-0813">Transport</keyword>
<evidence type="ECO:0000256" key="5">
    <source>
        <dbReference type="ARBA" id="ARBA00022905"/>
    </source>
</evidence>
<dbReference type="Gene3D" id="3.60.15.10">
    <property type="entry name" value="Ribonuclease Z/Hydroxyacylglutathione hydrolase-like"/>
    <property type="match status" value="1"/>
</dbReference>
<evidence type="ECO:0000256" key="4">
    <source>
        <dbReference type="ARBA" id="ARBA00022448"/>
    </source>
</evidence>
<sequence length="310" mass="33030">MKILVLGSGAGGGYPQWNCNCRLCNGQRSGTLQASARTQSSIAVSPNGEHWLLLNASPDLGHQIRSNAALHPRGGLRGSPIRAVLLTDAQVDHTTGLLSLREGAPLELYCTSSVFEDLSGGLPILTTLGHYCGVRWHRIPIGGEQTAAALDVEGFPGIKVRALAIPGSVPLYSTRRWGASAGDNIALLIEDANTGKRVFYAPGLAHVGDPELAWMQEADCVMVDGTFWTEDEMIDAGLGARSASDMGHLSQTGRSGPPGMLAVLDRLSTRRKVLIHINNSNPILDECGEQRRILALCGIEVAHDGMEIEL</sequence>
<evidence type="ECO:0000256" key="3">
    <source>
        <dbReference type="ARBA" id="ARBA00015084"/>
    </source>
</evidence>
<name>A0A9X4LIA8_9BURK</name>
<dbReference type="GO" id="GO:0018189">
    <property type="term" value="P:pyrroloquinoline quinone biosynthetic process"/>
    <property type="evidence" value="ECO:0007669"/>
    <property type="project" value="UniProtKB-UniRule"/>
</dbReference>
<gene>
    <name evidence="6 8" type="primary">pqqB</name>
    <name evidence="8" type="ORF">EXJ73_19165</name>
</gene>
<comment type="function">
    <text evidence="6">May be involved in the transport of PQQ or its precursor to the periplasm.</text>
</comment>
<proteinExistence type="inferred from homology"/>
<accession>A0A9X4LIA8</accession>
<dbReference type="SUPFAM" id="SSF56281">
    <property type="entry name" value="Metallo-hydrolase/oxidoreductase"/>
    <property type="match status" value="1"/>
</dbReference>
<reference evidence="8" key="1">
    <citation type="submission" date="2019-02" db="EMBL/GenBank/DDBJ databases">
        <title>Draft genome of the type strain Pelomonas aquatica CCUG 52575T.</title>
        <authorList>
            <person name="Gomila M."/>
            <person name="Lalucat J."/>
        </authorList>
    </citation>
    <scope>NUCLEOTIDE SEQUENCE</scope>
    <source>
        <strain evidence="8">CCUG 52575</strain>
    </source>
</reference>
<dbReference type="PANTHER" id="PTHR42663:SF7">
    <property type="entry name" value="COENZYME PQQ SYNTHESIS PROTEIN B"/>
    <property type="match status" value="1"/>
</dbReference>
<comment type="pathway">
    <text evidence="1 6">Cofactor biosynthesis; pyrroloquinoline quinone biosynthesis.</text>
</comment>
<evidence type="ECO:0000256" key="2">
    <source>
        <dbReference type="ARBA" id="ARBA00008481"/>
    </source>
</evidence>
<dbReference type="RefSeq" id="WP_268154201.1">
    <property type="nucleotide sequence ID" value="NZ_JAPPUW010000032.1"/>
</dbReference>
<dbReference type="InterPro" id="IPR001279">
    <property type="entry name" value="Metallo-B-lactamas"/>
</dbReference>
<dbReference type="InterPro" id="IPR036866">
    <property type="entry name" value="RibonucZ/Hydroxyglut_hydro"/>
</dbReference>
<dbReference type="Pfam" id="PF12706">
    <property type="entry name" value="Lactamase_B_2"/>
    <property type="match status" value="1"/>
</dbReference>
<dbReference type="EMBL" id="SGUG01000036">
    <property type="protein sequence ID" value="MDG0864586.1"/>
    <property type="molecule type" value="Genomic_DNA"/>
</dbReference>
<evidence type="ECO:0000313" key="9">
    <source>
        <dbReference type="Proteomes" id="UP001152766"/>
    </source>
</evidence>
<organism evidence="8 9">
    <name type="scientific">Pelomonas aquatica</name>
    <dbReference type="NCBI Taxonomy" id="431058"/>
    <lineage>
        <taxon>Bacteria</taxon>
        <taxon>Pseudomonadati</taxon>
        <taxon>Pseudomonadota</taxon>
        <taxon>Betaproteobacteria</taxon>
        <taxon>Burkholderiales</taxon>
        <taxon>Sphaerotilaceae</taxon>
        <taxon>Roseateles</taxon>
    </lineage>
</organism>
<dbReference type="Proteomes" id="UP001152766">
    <property type="component" value="Unassembled WGS sequence"/>
</dbReference>
<dbReference type="InterPro" id="IPR011842">
    <property type="entry name" value="PQQ_synth_PqqB"/>
</dbReference>
<feature type="domain" description="Metallo-beta-lactamase" evidence="7">
    <location>
        <begin position="50"/>
        <end position="277"/>
    </location>
</feature>
<dbReference type="AlphaFoldDB" id="A0A9X4LIA8"/>
<protein>
    <recommendedName>
        <fullName evidence="3 6">Coenzyme PQQ synthesis protein B</fullName>
    </recommendedName>
    <alternativeName>
        <fullName evidence="6">Pyrroloquinoline quinone biosynthesis protein B</fullName>
    </alternativeName>
</protein>
<dbReference type="HAMAP" id="MF_00653">
    <property type="entry name" value="PQQ_syn_PqqB"/>
    <property type="match status" value="1"/>
</dbReference>
<evidence type="ECO:0000313" key="8">
    <source>
        <dbReference type="EMBL" id="MDG0864586.1"/>
    </source>
</evidence>
<comment type="similarity">
    <text evidence="2 6">Belongs to the PqqB family.</text>
</comment>
<evidence type="ECO:0000256" key="1">
    <source>
        <dbReference type="ARBA" id="ARBA00004886"/>
    </source>
</evidence>
<dbReference type="PANTHER" id="PTHR42663">
    <property type="entry name" value="HYDROLASE C777.06C-RELATED-RELATED"/>
    <property type="match status" value="1"/>
</dbReference>
<comment type="caution">
    <text evidence="8">The sequence shown here is derived from an EMBL/GenBank/DDBJ whole genome shotgun (WGS) entry which is preliminary data.</text>
</comment>
<evidence type="ECO:0000259" key="7">
    <source>
        <dbReference type="Pfam" id="PF12706"/>
    </source>
</evidence>
<evidence type="ECO:0000256" key="6">
    <source>
        <dbReference type="HAMAP-Rule" id="MF_00653"/>
    </source>
</evidence>
<keyword evidence="9" id="KW-1185">Reference proteome</keyword>
<dbReference type="CDD" id="cd16274">
    <property type="entry name" value="PQQB-like_MBL-fold"/>
    <property type="match status" value="1"/>
</dbReference>
<dbReference type="NCBIfam" id="TIGR02108">
    <property type="entry name" value="PQQ_syn_pqqB"/>
    <property type="match status" value="1"/>
</dbReference>
<keyword evidence="5 6" id="KW-0884">PQQ biosynthesis</keyword>